<reference evidence="8 9" key="1">
    <citation type="submission" date="2023-07" db="EMBL/GenBank/DDBJ databases">
        <title>Sequencing the genomes of 1000 actinobacteria strains.</title>
        <authorList>
            <person name="Klenk H.-P."/>
        </authorList>
    </citation>
    <scope>NUCLEOTIDE SEQUENCE [LARGE SCALE GENOMIC DNA]</scope>
    <source>
        <strain evidence="8 9">DSM 45554</strain>
    </source>
</reference>
<keyword evidence="9" id="KW-1185">Reference proteome</keyword>
<dbReference type="PROSITE" id="PS51900">
    <property type="entry name" value="CB"/>
    <property type="match status" value="1"/>
</dbReference>
<dbReference type="InterPro" id="IPR044068">
    <property type="entry name" value="CB"/>
</dbReference>
<evidence type="ECO:0000259" key="7">
    <source>
        <dbReference type="PROSITE" id="PS51900"/>
    </source>
</evidence>
<dbReference type="InterPro" id="IPR002104">
    <property type="entry name" value="Integrase_catalytic"/>
</dbReference>
<proteinExistence type="inferred from homology"/>
<organism evidence="8 9">
    <name type="scientific">Promicromonospora iranensis</name>
    <dbReference type="NCBI Taxonomy" id="1105144"/>
    <lineage>
        <taxon>Bacteria</taxon>
        <taxon>Bacillati</taxon>
        <taxon>Actinomycetota</taxon>
        <taxon>Actinomycetes</taxon>
        <taxon>Micrococcales</taxon>
        <taxon>Promicromonosporaceae</taxon>
        <taxon>Promicromonospora</taxon>
    </lineage>
</organism>
<dbReference type="Gene3D" id="1.10.150.130">
    <property type="match status" value="1"/>
</dbReference>
<feature type="domain" description="Tyr recombinase" evidence="6">
    <location>
        <begin position="202"/>
        <end position="396"/>
    </location>
</feature>
<protein>
    <submittedName>
        <fullName evidence="8">Integrase</fullName>
    </submittedName>
</protein>
<gene>
    <name evidence="8" type="ORF">J2S48_000788</name>
</gene>
<dbReference type="InterPro" id="IPR013762">
    <property type="entry name" value="Integrase-like_cat_sf"/>
</dbReference>
<keyword evidence="4" id="KW-0233">DNA recombination</keyword>
<name>A0ABU2CIY9_9MICO</name>
<comment type="similarity">
    <text evidence="1">Belongs to the 'phage' integrase family.</text>
</comment>
<evidence type="ECO:0000313" key="8">
    <source>
        <dbReference type="EMBL" id="MDR7381273.1"/>
    </source>
</evidence>
<evidence type="ECO:0000313" key="9">
    <source>
        <dbReference type="Proteomes" id="UP001183585"/>
    </source>
</evidence>
<keyword evidence="2" id="KW-0229">DNA integration</keyword>
<dbReference type="PANTHER" id="PTHR30349">
    <property type="entry name" value="PHAGE INTEGRASE-RELATED"/>
    <property type="match status" value="1"/>
</dbReference>
<feature type="domain" description="Core-binding (CB)" evidence="7">
    <location>
        <begin position="84"/>
        <end position="163"/>
    </location>
</feature>
<dbReference type="InterPro" id="IPR004107">
    <property type="entry name" value="Integrase_SAM-like_N"/>
</dbReference>
<dbReference type="CDD" id="cd01189">
    <property type="entry name" value="INT_ICEBs1_C_like"/>
    <property type="match status" value="1"/>
</dbReference>
<dbReference type="Proteomes" id="UP001183585">
    <property type="component" value="Unassembled WGS sequence"/>
</dbReference>
<evidence type="ECO:0000256" key="1">
    <source>
        <dbReference type="ARBA" id="ARBA00008857"/>
    </source>
</evidence>
<evidence type="ECO:0000256" key="2">
    <source>
        <dbReference type="ARBA" id="ARBA00022908"/>
    </source>
</evidence>
<accession>A0ABU2CIY9</accession>
<dbReference type="Pfam" id="PF00589">
    <property type="entry name" value="Phage_integrase"/>
    <property type="match status" value="1"/>
</dbReference>
<dbReference type="EMBL" id="JAVDYE010000001">
    <property type="protein sequence ID" value="MDR7381273.1"/>
    <property type="molecule type" value="Genomic_DNA"/>
</dbReference>
<sequence length="429" mass="47987">MARSRTTRRTFGLLEERTSAVTGKVTSVRARYVGPDTEKHTRSFGDKMAAEAWLNAERILIDRGEWKPPKVREREERLARQRAITLAEWAERSVANKKLRPSTRNRYERALEQRILPELGDVPLKDLTRLDVANWYTRLAATVSVEAKARKANGYKGNNDGRGVLFSAYQVLSSILNDAVDHELLDASPAKVKRGLQYEAIHEPVVLTPDQMWHLTELLPDYLQALVPLAVTTGLRNGELRGLRRRHLVLTDANRAVVKVRGTAANNKQAGRYNEIGPPKTKKSVRDVPIPSFVVPILKEHLEKYAGPGSDGMVFPAKRGGALHASVVERNWKVARGKVGLDDLHVHDLRHTALTWAARAGATLKELMAIAGHAHPTIVLHYQHVGDEARRHAIAEKVGTAFQDELAVRRARKAREESRTDAREAGRLS</sequence>
<dbReference type="Gene3D" id="1.10.443.10">
    <property type="entry name" value="Intergrase catalytic core"/>
    <property type="match status" value="1"/>
</dbReference>
<dbReference type="InterPro" id="IPR010998">
    <property type="entry name" value="Integrase_recombinase_N"/>
</dbReference>
<dbReference type="RefSeq" id="WP_274997472.1">
    <property type="nucleotide sequence ID" value="NZ_JAJQQP010000016.1"/>
</dbReference>
<evidence type="ECO:0000256" key="4">
    <source>
        <dbReference type="ARBA" id="ARBA00023172"/>
    </source>
</evidence>
<dbReference type="InterPro" id="IPR050090">
    <property type="entry name" value="Tyrosine_recombinase_XerCD"/>
</dbReference>
<dbReference type="SUPFAM" id="SSF56349">
    <property type="entry name" value="DNA breaking-rejoining enzymes"/>
    <property type="match status" value="1"/>
</dbReference>
<dbReference type="InterPro" id="IPR011010">
    <property type="entry name" value="DNA_brk_join_enz"/>
</dbReference>
<keyword evidence="3 5" id="KW-0238">DNA-binding</keyword>
<evidence type="ECO:0000259" key="6">
    <source>
        <dbReference type="PROSITE" id="PS51898"/>
    </source>
</evidence>
<dbReference type="PROSITE" id="PS51898">
    <property type="entry name" value="TYR_RECOMBINASE"/>
    <property type="match status" value="1"/>
</dbReference>
<evidence type="ECO:0000256" key="3">
    <source>
        <dbReference type="ARBA" id="ARBA00023125"/>
    </source>
</evidence>
<dbReference type="PANTHER" id="PTHR30349:SF64">
    <property type="entry name" value="PROPHAGE INTEGRASE INTD-RELATED"/>
    <property type="match status" value="1"/>
</dbReference>
<dbReference type="Pfam" id="PF14659">
    <property type="entry name" value="Phage_int_SAM_3"/>
    <property type="match status" value="1"/>
</dbReference>
<comment type="caution">
    <text evidence="8">The sequence shown here is derived from an EMBL/GenBank/DDBJ whole genome shotgun (WGS) entry which is preliminary data.</text>
</comment>
<evidence type="ECO:0000256" key="5">
    <source>
        <dbReference type="PROSITE-ProRule" id="PRU01248"/>
    </source>
</evidence>